<dbReference type="InterPro" id="IPR029060">
    <property type="entry name" value="PIN-like_dom_sf"/>
</dbReference>
<dbReference type="SUPFAM" id="SSF88723">
    <property type="entry name" value="PIN domain-like"/>
    <property type="match status" value="1"/>
</dbReference>
<comment type="function">
    <text evidence="16">In addition to polymerase activity, this DNA polymerase exhibits 3'-5' and 5'-3' exonuclease activity. It is able to utilize nicked circular duplex DNA as a template and can unwind the parental DNA strand from its template.</text>
</comment>
<dbReference type="InterPro" id="IPR019760">
    <property type="entry name" value="DNA-dir_DNA_pol_A_CS"/>
</dbReference>
<evidence type="ECO:0000256" key="9">
    <source>
        <dbReference type="ARBA" id="ARBA00022763"/>
    </source>
</evidence>
<evidence type="ECO:0000259" key="19">
    <source>
        <dbReference type="SMART" id="SM00474"/>
    </source>
</evidence>
<dbReference type="PANTHER" id="PTHR10133:SF27">
    <property type="entry name" value="DNA POLYMERASE NU"/>
    <property type="match status" value="1"/>
</dbReference>
<dbReference type="SUPFAM" id="SSF53098">
    <property type="entry name" value="Ribonuclease H-like"/>
    <property type="match status" value="1"/>
</dbReference>
<comment type="subunit">
    <text evidence="2">Single-chain monomer with multiple functions.</text>
</comment>
<dbReference type="Gene3D" id="1.10.150.20">
    <property type="entry name" value="5' to 3' exonuclease, C-terminal subdomain"/>
    <property type="match status" value="2"/>
</dbReference>
<accession>A0A443IGF0</accession>
<dbReference type="InterPro" id="IPR002421">
    <property type="entry name" value="5-3_exonuclease"/>
</dbReference>
<dbReference type="CDD" id="cd06139">
    <property type="entry name" value="DNA_polA_I_Ecoli_like_exo"/>
    <property type="match status" value="1"/>
</dbReference>
<dbReference type="EC" id="2.7.7.7" evidence="3 17"/>
<dbReference type="FunFam" id="3.40.50.1010:FF:000001">
    <property type="entry name" value="DNA polymerase I"/>
    <property type="match status" value="1"/>
</dbReference>
<dbReference type="NCBIfam" id="TIGR00593">
    <property type="entry name" value="pola"/>
    <property type="match status" value="1"/>
</dbReference>
<dbReference type="Gene3D" id="1.20.1060.10">
    <property type="entry name" value="Taq DNA Polymerase, Chain T, domain 4"/>
    <property type="match status" value="1"/>
</dbReference>
<evidence type="ECO:0000256" key="15">
    <source>
        <dbReference type="ARBA" id="ARBA00049244"/>
    </source>
</evidence>
<dbReference type="InterPro" id="IPR020046">
    <property type="entry name" value="5-3_exonucl_a-hlix_arch_N"/>
</dbReference>
<dbReference type="InterPro" id="IPR002562">
    <property type="entry name" value="3'-5'_exonuclease_dom"/>
</dbReference>
<dbReference type="Gene3D" id="3.30.70.370">
    <property type="match status" value="1"/>
</dbReference>
<keyword evidence="6 18" id="KW-0548">Nucleotidyltransferase</keyword>
<dbReference type="InterPro" id="IPR001098">
    <property type="entry name" value="DNA-dir_DNA_pol_A_palm_dom"/>
</dbReference>
<dbReference type="GO" id="GO:0006261">
    <property type="term" value="P:DNA-templated DNA replication"/>
    <property type="evidence" value="ECO:0007669"/>
    <property type="project" value="UniProtKB-UniRule"/>
</dbReference>
<evidence type="ECO:0000256" key="13">
    <source>
        <dbReference type="ARBA" id="ARBA00023125"/>
    </source>
</evidence>
<evidence type="ECO:0000256" key="7">
    <source>
        <dbReference type="ARBA" id="ARBA00022705"/>
    </source>
</evidence>
<dbReference type="Gene3D" id="3.40.50.1010">
    <property type="entry name" value="5'-nuclease"/>
    <property type="match status" value="1"/>
</dbReference>
<dbReference type="Pfam" id="PF01612">
    <property type="entry name" value="DNA_pol_A_exo1"/>
    <property type="match status" value="1"/>
</dbReference>
<evidence type="ECO:0000256" key="10">
    <source>
        <dbReference type="ARBA" id="ARBA00022801"/>
    </source>
</evidence>
<dbReference type="PANTHER" id="PTHR10133">
    <property type="entry name" value="DNA POLYMERASE I"/>
    <property type="match status" value="1"/>
</dbReference>
<dbReference type="RefSeq" id="WP_128175341.1">
    <property type="nucleotide sequence ID" value="NZ_CP071409.1"/>
</dbReference>
<dbReference type="InterPro" id="IPR036279">
    <property type="entry name" value="5-3_exonuclease_C_sf"/>
</dbReference>
<evidence type="ECO:0000256" key="17">
    <source>
        <dbReference type="NCBIfam" id="TIGR00593"/>
    </source>
</evidence>
<protein>
    <recommendedName>
        <fullName evidence="4 17">DNA polymerase I</fullName>
        <ecNumber evidence="3 17">2.7.7.7</ecNumber>
    </recommendedName>
</protein>
<dbReference type="EMBL" id="JMEE01000003">
    <property type="protein sequence ID" value="RWR03143.1"/>
    <property type="molecule type" value="Genomic_DNA"/>
</dbReference>
<dbReference type="GO" id="GO:0003887">
    <property type="term" value="F:DNA-directed DNA polymerase activity"/>
    <property type="evidence" value="ECO:0007669"/>
    <property type="project" value="UniProtKB-UniRule"/>
</dbReference>
<comment type="caution">
    <text evidence="22">The sequence shown here is derived from an EMBL/GenBank/DDBJ whole genome shotgun (WGS) entry which is preliminary data.</text>
</comment>
<dbReference type="GO" id="GO:0003677">
    <property type="term" value="F:DNA binding"/>
    <property type="evidence" value="ECO:0007669"/>
    <property type="project" value="UniProtKB-UniRule"/>
</dbReference>
<dbReference type="InterPro" id="IPR020045">
    <property type="entry name" value="DNA_polI_H3TH"/>
</dbReference>
<dbReference type="CDD" id="cd09898">
    <property type="entry name" value="H3TH_53EXO"/>
    <property type="match status" value="1"/>
</dbReference>
<evidence type="ECO:0000256" key="12">
    <source>
        <dbReference type="ARBA" id="ARBA00022932"/>
    </source>
</evidence>
<keyword evidence="12 18" id="KW-0239">DNA-directed DNA polymerase</keyword>
<dbReference type="Pfam" id="PF01367">
    <property type="entry name" value="5_3_exonuc"/>
    <property type="match status" value="1"/>
</dbReference>
<proteinExistence type="inferred from homology"/>
<keyword evidence="10 18" id="KW-0378">Hydrolase</keyword>
<keyword evidence="14 18" id="KW-0234">DNA repair</keyword>
<dbReference type="Proteomes" id="UP000288794">
    <property type="component" value="Unassembled WGS sequence"/>
</dbReference>
<evidence type="ECO:0000256" key="4">
    <source>
        <dbReference type="ARBA" id="ARBA00020311"/>
    </source>
</evidence>
<dbReference type="InterPro" id="IPR008918">
    <property type="entry name" value="HhH2"/>
</dbReference>
<dbReference type="SUPFAM" id="SSF56672">
    <property type="entry name" value="DNA/RNA polymerases"/>
    <property type="match status" value="1"/>
</dbReference>
<evidence type="ECO:0000256" key="6">
    <source>
        <dbReference type="ARBA" id="ARBA00022695"/>
    </source>
</evidence>
<keyword evidence="8" id="KW-0540">Nuclease</keyword>
<keyword evidence="11 18" id="KW-0269">Exonuclease</keyword>
<evidence type="ECO:0000256" key="5">
    <source>
        <dbReference type="ARBA" id="ARBA00022679"/>
    </source>
</evidence>
<keyword evidence="9 18" id="KW-0227">DNA damage</keyword>
<dbReference type="GO" id="GO:0008408">
    <property type="term" value="F:3'-5' exonuclease activity"/>
    <property type="evidence" value="ECO:0007669"/>
    <property type="project" value="UniProtKB-UniRule"/>
</dbReference>
<gene>
    <name evidence="18" type="primary">polA</name>
    <name evidence="22" type="ORF">ED28_03680</name>
</gene>
<keyword evidence="13 18" id="KW-0238">DNA-binding</keyword>
<dbReference type="AlphaFoldDB" id="A0A443IGF0"/>
<dbReference type="CDD" id="cd08637">
    <property type="entry name" value="DNA_pol_A_pol_I_C"/>
    <property type="match status" value="1"/>
</dbReference>
<dbReference type="FunFam" id="3.30.420.10:FF:000026">
    <property type="entry name" value="DNA polymerase I"/>
    <property type="match status" value="1"/>
</dbReference>
<feature type="domain" description="5'-3' exonuclease" evidence="20">
    <location>
        <begin position="7"/>
        <end position="268"/>
    </location>
</feature>
<sequence>MAQIAENPLILVDGSSYLYRAYHAFPPLTNSAGEPTGAMYGVLNMLRSLLLQYKPSHVAVVFDAKGKTFRDELFEHYKSHRPPMPDDLRAQIEPLHKMVTAMGLPLLAVTGVEADDVIGTLALQAEQQGRAVLISTGDKDMAQLVTPNVTLINTMNNAILGPEEVKEKYGIPPALIIDFLALMGDSSDNIPGVPGVGEKTAQALLQGLGGIQTIYENLDKVADLSFRGAKTMSTKLEQNKEVAFLSYQLATIKTDVELDVTCDTLNVNEPAIEELSALFRHYEFKRWTTDLEEGVWLQGKKSGASVTKSVVKSIEQQPNEAEINSILSSDGYATILDEQTFEIWLEKLKVSDVFAFDLETDSLDTISANIIGLSFAVAPGEAAYLPVAHDYLDAPAQLDRNAVLARLKPLLEDEKALKVGQNLKFDRGVLKSADIELRGIRFDTMLESYMLNSVVGKHDMDSLASRWLNHKTVTFEEIAGKGKNQLTFNQIALEQAAHYAAEDADVTLQLHLKMWPELEKEQGPRAVFDTIEMPLVTVISRVERNGVLIDQGILATHSKELTIRLAELEQKAHELAGEPFNLSSPKQLQTILFEKQGIKPTKKTPGGAPSTSEEVLAELALDYPLPKIILEHRGLSKLKSTYTDKLPLMINPHTGRVHTSYHQAVTATGRLSSSDPNLQNIPVRNEEGRRIRQAFIASKGHRIIAADYSQIELRIMAHLSQDKGLLTAFAEGKDIHQATAAEVFSISLDKVTHEQRRSAKAINFGLIYGMSAFGLSRQLNIGAGEAKKYMDLYFERYPGVLQYMESTRQQASEQGYVSTLDGRRLYLPDINASNAMRRKAAERAAINAPMQGTAADIIKRAMIAVDGWLEMQKTTDVKMIMQVHDELVFEVKEEAVERASQQIRSLMEGCMKLDVPLRVDVGVGDNWDQAH</sequence>
<keyword evidence="7 18" id="KW-0235">DNA replication</keyword>
<dbReference type="SMART" id="SM00279">
    <property type="entry name" value="HhH2"/>
    <property type="match status" value="1"/>
</dbReference>
<reference evidence="22 23" key="1">
    <citation type="submission" date="2014-04" db="EMBL/GenBank/DDBJ databases">
        <title>Draft genome sequence of Pantoea beijingensis strain LMG 27579, an emerging pathogen to Pleurotus eryngii with potential industrial application.</title>
        <authorList>
            <person name="Xu F."/>
            <person name="Liu Y."/>
            <person name="Wang S."/>
            <person name="Yin Y."/>
            <person name="Ma Y."/>
            <person name="Zhao S."/>
            <person name="Rong C."/>
        </authorList>
    </citation>
    <scope>NUCLEOTIDE SEQUENCE [LARGE SCALE GENOMIC DNA]</scope>
    <source>
        <strain evidence="22 23">LMG 27579</strain>
    </source>
</reference>
<dbReference type="Gene3D" id="3.30.420.10">
    <property type="entry name" value="Ribonuclease H-like superfamily/Ribonuclease H"/>
    <property type="match status" value="1"/>
</dbReference>
<evidence type="ECO:0000256" key="14">
    <source>
        <dbReference type="ARBA" id="ARBA00023204"/>
    </source>
</evidence>
<dbReference type="GO" id="GO:0008409">
    <property type="term" value="F:5'-3' exonuclease activity"/>
    <property type="evidence" value="ECO:0007669"/>
    <property type="project" value="UniProtKB-UniRule"/>
</dbReference>
<comment type="catalytic activity">
    <reaction evidence="15 18">
        <text>DNA(n) + a 2'-deoxyribonucleoside 5'-triphosphate = DNA(n+1) + diphosphate</text>
        <dbReference type="Rhea" id="RHEA:22508"/>
        <dbReference type="Rhea" id="RHEA-COMP:17339"/>
        <dbReference type="Rhea" id="RHEA-COMP:17340"/>
        <dbReference type="ChEBI" id="CHEBI:33019"/>
        <dbReference type="ChEBI" id="CHEBI:61560"/>
        <dbReference type="ChEBI" id="CHEBI:173112"/>
        <dbReference type="EC" id="2.7.7.7"/>
    </reaction>
</comment>
<dbReference type="FunFam" id="1.10.150.20:FF:000003">
    <property type="entry name" value="DNA polymerase I"/>
    <property type="match status" value="1"/>
</dbReference>
<evidence type="ECO:0000256" key="2">
    <source>
        <dbReference type="ARBA" id="ARBA00011541"/>
    </source>
</evidence>
<dbReference type="InterPro" id="IPR018320">
    <property type="entry name" value="DNA_polymerase_1"/>
</dbReference>
<dbReference type="Pfam" id="PF00476">
    <property type="entry name" value="DNA_pol_A"/>
    <property type="match status" value="1"/>
</dbReference>
<dbReference type="InterPro" id="IPR002298">
    <property type="entry name" value="DNA_polymerase_A"/>
</dbReference>
<dbReference type="FunFam" id="1.20.1060.10:FF:000001">
    <property type="entry name" value="DNA polymerase I"/>
    <property type="match status" value="1"/>
</dbReference>
<evidence type="ECO:0000256" key="1">
    <source>
        <dbReference type="ARBA" id="ARBA00007705"/>
    </source>
</evidence>
<dbReference type="InterPro" id="IPR043502">
    <property type="entry name" value="DNA/RNA_pol_sf"/>
</dbReference>
<dbReference type="SMART" id="SM00474">
    <property type="entry name" value="35EXOc"/>
    <property type="match status" value="1"/>
</dbReference>
<evidence type="ECO:0000256" key="16">
    <source>
        <dbReference type="ARBA" id="ARBA00060162"/>
    </source>
</evidence>
<dbReference type="InterPro" id="IPR036397">
    <property type="entry name" value="RNaseH_sf"/>
</dbReference>
<dbReference type="Pfam" id="PF02739">
    <property type="entry name" value="5_3_exonuc_N"/>
    <property type="match status" value="1"/>
</dbReference>
<evidence type="ECO:0000256" key="18">
    <source>
        <dbReference type="RuleBase" id="RU004460"/>
    </source>
</evidence>
<comment type="similarity">
    <text evidence="1 18">Belongs to the DNA polymerase type-A family.</text>
</comment>
<feature type="domain" description="3'-5' exonuclease" evidence="19">
    <location>
        <begin position="332"/>
        <end position="519"/>
    </location>
</feature>
<dbReference type="SUPFAM" id="SSF47807">
    <property type="entry name" value="5' to 3' exonuclease, C-terminal subdomain"/>
    <property type="match status" value="1"/>
</dbReference>
<evidence type="ECO:0000256" key="8">
    <source>
        <dbReference type="ARBA" id="ARBA00022722"/>
    </source>
</evidence>
<dbReference type="SMART" id="SM00475">
    <property type="entry name" value="53EXOc"/>
    <property type="match status" value="1"/>
</dbReference>
<dbReference type="InterPro" id="IPR012337">
    <property type="entry name" value="RNaseH-like_sf"/>
</dbReference>
<feature type="domain" description="DNA-directed DNA polymerase family A palm" evidence="21">
    <location>
        <begin position="688"/>
        <end position="895"/>
    </location>
</feature>
<dbReference type="FunFam" id="1.10.150.20:FF:000002">
    <property type="entry name" value="DNA polymerase I"/>
    <property type="match status" value="1"/>
</dbReference>
<dbReference type="GO" id="GO:0006302">
    <property type="term" value="P:double-strand break repair"/>
    <property type="evidence" value="ECO:0007669"/>
    <property type="project" value="TreeGrafter"/>
</dbReference>
<keyword evidence="23" id="KW-1185">Reference proteome</keyword>
<dbReference type="CDD" id="cd09859">
    <property type="entry name" value="PIN_53EXO"/>
    <property type="match status" value="1"/>
</dbReference>
<dbReference type="PROSITE" id="PS00447">
    <property type="entry name" value="DNA_POLYMERASE_A"/>
    <property type="match status" value="1"/>
</dbReference>
<evidence type="ECO:0000256" key="3">
    <source>
        <dbReference type="ARBA" id="ARBA00012417"/>
    </source>
</evidence>
<keyword evidence="5 18" id="KW-0808">Transferase</keyword>
<dbReference type="NCBIfam" id="NF004397">
    <property type="entry name" value="PRK05755.1"/>
    <property type="match status" value="1"/>
</dbReference>
<organism evidence="22 23">
    <name type="scientific">[Pantoea] beijingensis</name>
    <dbReference type="NCBI Taxonomy" id="1324864"/>
    <lineage>
        <taxon>Bacteria</taxon>
        <taxon>Pseudomonadati</taxon>
        <taxon>Pseudomonadota</taxon>
        <taxon>Gammaproteobacteria</taxon>
        <taxon>Enterobacterales</taxon>
        <taxon>Erwiniaceae</taxon>
        <taxon>Erwinia</taxon>
    </lineage>
</organism>
<dbReference type="PRINTS" id="PR00868">
    <property type="entry name" value="DNAPOLI"/>
</dbReference>
<name>A0A443IGF0_9GAMM</name>
<evidence type="ECO:0000256" key="11">
    <source>
        <dbReference type="ARBA" id="ARBA00022839"/>
    </source>
</evidence>
<evidence type="ECO:0000259" key="20">
    <source>
        <dbReference type="SMART" id="SM00475"/>
    </source>
</evidence>
<evidence type="ECO:0000313" key="23">
    <source>
        <dbReference type="Proteomes" id="UP000288794"/>
    </source>
</evidence>
<evidence type="ECO:0000313" key="22">
    <source>
        <dbReference type="EMBL" id="RWR03143.1"/>
    </source>
</evidence>
<dbReference type="SMART" id="SM00482">
    <property type="entry name" value="POLAc"/>
    <property type="match status" value="1"/>
</dbReference>
<evidence type="ECO:0000259" key="21">
    <source>
        <dbReference type="SMART" id="SM00482"/>
    </source>
</evidence>